<gene>
    <name evidence="1" type="ORF">METZ01_LOCUS322769</name>
</gene>
<sequence length="82" mass="9493">MLQCAKYSKNPHDLLKYVPSLKISIQNAEINSKKKMNSVTQLELFPTRKQLELFPDDVGSIDNYGISLWINRNIYFELSDSV</sequence>
<proteinExistence type="predicted"/>
<evidence type="ECO:0000313" key="1">
    <source>
        <dbReference type="EMBL" id="SVC69915.1"/>
    </source>
</evidence>
<name>A0A382PBC0_9ZZZZ</name>
<protein>
    <submittedName>
        <fullName evidence="1">Uncharacterized protein</fullName>
    </submittedName>
</protein>
<organism evidence="1">
    <name type="scientific">marine metagenome</name>
    <dbReference type="NCBI Taxonomy" id="408172"/>
    <lineage>
        <taxon>unclassified sequences</taxon>
        <taxon>metagenomes</taxon>
        <taxon>ecological metagenomes</taxon>
    </lineage>
</organism>
<accession>A0A382PBC0</accession>
<reference evidence="1" key="1">
    <citation type="submission" date="2018-05" db="EMBL/GenBank/DDBJ databases">
        <authorList>
            <person name="Lanie J.A."/>
            <person name="Ng W.-L."/>
            <person name="Kazmierczak K.M."/>
            <person name="Andrzejewski T.M."/>
            <person name="Davidsen T.M."/>
            <person name="Wayne K.J."/>
            <person name="Tettelin H."/>
            <person name="Glass J.I."/>
            <person name="Rusch D."/>
            <person name="Podicherti R."/>
            <person name="Tsui H.-C.T."/>
            <person name="Winkler M.E."/>
        </authorList>
    </citation>
    <scope>NUCLEOTIDE SEQUENCE</scope>
</reference>
<dbReference type="AlphaFoldDB" id="A0A382PBC0"/>
<dbReference type="EMBL" id="UINC01105746">
    <property type="protein sequence ID" value="SVC69915.1"/>
    <property type="molecule type" value="Genomic_DNA"/>
</dbReference>